<name>A0ABU1QTW3_9BACT</name>
<organism evidence="1 2">
    <name type="scientific">Dyadobacter fermentans</name>
    <dbReference type="NCBI Taxonomy" id="94254"/>
    <lineage>
        <taxon>Bacteria</taxon>
        <taxon>Pseudomonadati</taxon>
        <taxon>Bacteroidota</taxon>
        <taxon>Cytophagia</taxon>
        <taxon>Cytophagales</taxon>
        <taxon>Spirosomataceae</taxon>
        <taxon>Dyadobacter</taxon>
    </lineage>
</organism>
<comment type="caution">
    <text evidence="1">The sequence shown here is derived from an EMBL/GenBank/DDBJ whole genome shotgun (WGS) entry which is preliminary data.</text>
</comment>
<dbReference type="RefSeq" id="WP_309981803.1">
    <property type="nucleotide sequence ID" value="NZ_JAVDTI010000001.1"/>
</dbReference>
<reference evidence="1 2" key="1">
    <citation type="submission" date="2023-07" db="EMBL/GenBank/DDBJ databases">
        <title>Sorghum-associated microbial communities from plants grown in Nebraska, USA.</title>
        <authorList>
            <person name="Schachtman D."/>
        </authorList>
    </citation>
    <scope>NUCLEOTIDE SEQUENCE [LARGE SCALE GENOMIC DNA]</scope>
    <source>
        <strain evidence="1 2">BE57</strain>
    </source>
</reference>
<dbReference type="Proteomes" id="UP001264980">
    <property type="component" value="Unassembled WGS sequence"/>
</dbReference>
<evidence type="ECO:0000313" key="1">
    <source>
        <dbReference type="EMBL" id="MDR6804518.1"/>
    </source>
</evidence>
<keyword evidence="2" id="KW-1185">Reference proteome</keyword>
<protein>
    <submittedName>
        <fullName evidence="1">Uncharacterized protein</fullName>
    </submittedName>
</protein>
<dbReference type="EMBL" id="JAVDTI010000001">
    <property type="protein sequence ID" value="MDR6804518.1"/>
    <property type="molecule type" value="Genomic_DNA"/>
</dbReference>
<sequence>MGQSISPRCKRAVIAATKDKELCKHLASIDILRVGKRSEIQLALKMLGNICMSHKDNMIRIKIVHNTLGEFANGSFVGGATVSLCTDRMTDEVRPTDDIDILIDLTGHVDYAALE</sequence>
<proteinExistence type="predicted"/>
<gene>
    <name evidence="1" type="ORF">J2W84_001555</name>
</gene>
<accession>A0ABU1QTW3</accession>
<evidence type="ECO:0000313" key="2">
    <source>
        <dbReference type="Proteomes" id="UP001264980"/>
    </source>
</evidence>